<accession>A0A1I7EZ33</accession>
<name>A0A1I7EZ33_9FIRM</name>
<dbReference type="InterPro" id="IPR010368">
    <property type="entry name" value="Com_YlbF"/>
</dbReference>
<keyword evidence="2" id="KW-1185">Reference proteome</keyword>
<dbReference type="Proteomes" id="UP000198817">
    <property type="component" value="Unassembled WGS sequence"/>
</dbReference>
<dbReference type="SUPFAM" id="SSF158622">
    <property type="entry name" value="YheA/YmcA-like"/>
    <property type="match status" value="1"/>
</dbReference>
<evidence type="ECO:0000313" key="1">
    <source>
        <dbReference type="EMBL" id="SFU29198.1"/>
    </source>
</evidence>
<dbReference type="EMBL" id="FPBT01000001">
    <property type="protein sequence ID" value="SFU29198.1"/>
    <property type="molecule type" value="Genomic_DNA"/>
</dbReference>
<dbReference type="InterPro" id="IPR023378">
    <property type="entry name" value="YheA/YmcA-like_dom_sf"/>
</dbReference>
<sequence>MNVYEEAHNLKRAIEESEEYRQFHEMQKVIDQDPGTAKMVQEFQQLQMKMQAKQMMGEGPDQEMMQQLQQLSAVLMTNPQTTQYLQNAMRFTLMMSDVVKIIGETVDIGNLMKI</sequence>
<organism evidence="1 2">
    <name type="scientific">Eubacterium pyruvativorans</name>
    <dbReference type="NCBI Taxonomy" id="155865"/>
    <lineage>
        <taxon>Bacteria</taxon>
        <taxon>Bacillati</taxon>
        <taxon>Bacillota</taxon>
        <taxon>Clostridia</taxon>
        <taxon>Eubacteriales</taxon>
        <taxon>Eubacteriaceae</taxon>
        <taxon>Eubacterium</taxon>
    </lineage>
</organism>
<protein>
    <submittedName>
        <fullName evidence="1">Cell fate regulator YlbF, YheA/YmcA/DUF963 family (Controls sporulation, competence, biofilm development)</fullName>
    </submittedName>
</protein>
<dbReference type="RefSeq" id="WP_090469244.1">
    <property type="nucleotide sequence ID" value="NZ_FOWF01000002.1"/>
</dbReference>
<dbReference type="OrthoDB" id="9811402at2"/>
<proteinExistence type="predicted"/>
<evidence type="ECO:0000313" key="2">
    <source>
        <dbReference type="Proteomes" id="UP000198817"/>
    </source>
</evidence>
<dbReference type="STRING" id="155865.SAMN05216515_102128"/>
<gene>
    <name evidence="1" type="ORF">SAMN05216508_101127</name>
</gene>
<dbReference type="AlphaFoldDB" id="A0A1I7EZ33"/>
<dbReference type="Gene3D" id="1.20.1500.10">
    <property type="entry name" value="YheA/YmcA-like"/>
    <property type="match status" value="1"/>
</dbReference>
<dbReference type="Pfam" id="PF06133">
    <property type="entry name" value="Com_YlbF"/>
    <property type="match status" value="1"/>
</dbReference>
<reference evidence="1 2" key="1">
    <citation type="submission" date="2016-10" db="EMBL/GenBank/DDBJ databases">
        <authorList>
            <person name="de Groot N.N."/>
        </authorList>
    </citation>
    <scope>NUCLEOTIDE SEQUENCE [LARGE SCALE GENOMIC DNA]</scope>
    <source>
        <strain evidence="1 2">KHGC13</strain>
    </source>
</reference>